<protein>
    <submittedName>
        <fullName evidence="1">Ankyrin repeat</fullName>
    </submittedName>
</protein>
<keyword evidence="2" id="KW-1185">Reference proteome</keyword>
<gene>
    <name evidence="1" type="ORF">BQ9231_00275</name>
</gene>
<evidence type="ECO:0000313" key="1">
    <source>
        <dbReference type="EMBL" id="SOB74158.1"/>
    </source>
</evidence>
<sequence>MQAALEKKLFHLLKACKEFVPKNICRIAALEGNLDVLKWARANGFFWNKSICSGAAVRREHLMLPSNDSKRPLGALTMGSFSRLPLG</sequence>
<accession>A0A285PWW6</accession>
<proteinExistence type="predicted"/>
<dbReference type="Proteomes" id="UP000274850">
    <property type="component" value="Segment"/>
</dbReference>
<organism evidence="1">
    <name type="scientific">Cedratvirus lausannensis</name>
    <dbReference type="NCBI Taxonomy" id="2023205"/>
    <lineage>
        <taxon>Viruses</taxon>
        <taxon>Pithoviruses</taxon>
        <taxon>Orthocedratvirinae</taxon>
        <taxon>Alphacedratvirus</taxon>
        <taxon>Alphacedratvirus francolausannense</taxon>
    </lineage>
</organism>
<name>A0A285PWW6_9VIRU</name>
<evidence type="ECO:0000313" key="2">
    <source>
        <dbReference type="Proteomes" id="UP000274850"/>
    </source>
</evidence>
<reference evidence="1" key="1">
    <citation type="submission" date="2017-08" db="EMBL/GenBank/DDBJ databases">
        <authorList>
            <person name="de Groot N.N."/>
        </authorList>
    </citation>
    <scope>NUCLEOTIDE SEQUENCE</scope>
</reference>
<dbReference type="EMBL" id="LT907979">
    <property type="protein sequence ID" value="SOB74158.1"/>
    <property type="molecule type" value="Genomic_DNA"/>
</dbReference>